<feature type="non-terminal residue" evidence="1">
    <location>
        <position position="1"/>
    </location>
</feature>
<proteinExistence type="predicted"/>
<evidence type="ECO:0000313" key="1">
    <source>
        <dbReference type="EMBL" id="CRZ10522.1"/>
    </source>
</evidence>
<protein>
    <submittedName>
        <fullName evidence="1">Uncharacterized protein</fullName>
    </submittedName>
</protein>
<organism evidence="1">
    <name type="scientific">Spongospora subterranea</name>
    <dbReference type="NCBI Taxonomy" id="70186"/>
    <lineage>
        <taxon>Eukaryota</taxon>
        <taxon>Sar</taxon>
        <taxon>Rhizaria</taxon>
        <taxon>Endomyxa</taxon>
        <taxon>Phytomyxea</taxon>
        <taxon>Plasmodiophorida</taxon>
        <taxon>Plasmodiophoridae</taxon>
        <taxon>Spongospora</taxon>
    </lineage>
</organism>
<accession>A0A0H5RA18</accession>
<sequence length="155" mass="18039">ESAALKINYWRSPVLPSIALQMRLFNVIRNPFRSDSNHVFRRSLWERISQFRQEILVLTSTTMAFALSVRIMREKQEHNHIVSTLTSTISQLETRAEQVSKGLLESLSNDTIDHDLVKRYVDMLRRQSFPHQNNVTVELLQESHAVSKDSFKGMI</sequence>
<name>A0A0H5RA18_9EUKA</name>
<dbReference type="AlphaFoldDB" id="A0A0H5RA18"/>
<reference evidence="1" key="1">
    <citation type="submission" date="2015-04" db="EMBL/GenBank/DDBJ databases">
        <title>The genome sequence of the plant pathogenic Rhizarian Plasmodiophora brassicae reveals insights in its biotrophic life cycle and the origin of chitin synthesis.</title>
        <authorList>
            <person name="Schwelm A."/>
            <person name="Fogelqvist J."/>
            <person name="Knaust A."/>
            <person name="Julke S."/>
            <person name="Lilja T."/>
            <person name="Dhandapani V."/>
            <person name="Bonilla-Rosso G."/>
            <person name="Karlsson M."/>
            <person name="Shevchenko A."/>
            <person name="Choi S.R."/>
            <person name="Kim H.G."/>
            <person name="Park J.Y."/>
            <person name="Lim Y.P."/>
            <person name="Ludwig-Muller J."/>
            <person name="Dixelius C."/>
        </authorList>
    </citation>
    <scope>NUCLEOTIDE SEQUENCE</scope>
    <source>
        <tissue evidence="1">Potato root galls</tissue>
    </source>
</reference>
<dbReference type="EMBL" id="HACM01010080">
    <property type="protein sequence ID" value="CRZ10522.1"/>
    <property type="molecule type" value="Transcribed_RNA"/>
</dbReference>